<reference evidence="1 2" key="1">
    <citation type="submission" date="2023-10" db="EMBL/GenBank/DDBJ databases">
        <title>Wastewater isolates of ESBL- and carbapenemase-producing Gram-negative bacteria from New Zealand.</title>
        <authorList>
            <person name="Straub C."/>
            <person name="Weaver L."/>
            <person name="Cornelius A."/>
            <person name="Mcgill E."/>
            <person name="Dyet K."/>
            <person name="White L."/>
            <person name="Pattis I."/>
        </authorList>
    </citation>
    <scope>NUCLEOTIDE SEQUENCE [LARGE SCALE GENOMIC DNA]</scope>
    <source>
        <strain evidence="1 2">ESBL09</strain>
    </source>
</reference>
<protein>
    <submittedName>
        <fullName evidence="1">Uncharacterized protein</fullName>
    </submittedName>
</protein>
<dbReference type="Proteomes" id="UP001331691">
    <property type="component" value="Unassembled WGS sequence"/>
</dbReference>
<sequence length="68" mass="7057">MPAALGAGGDEWENISDTDRFESDAKALQQDNPIAAASMGYLALLVENGETIDEHQQLAAAGALALAQ</sequence>
<evidence type="ECO:0000313" key="1">
    <source>
        <dbReference type="EMBL" id="MEE9654030.1"/>
    </source>
</evidence>
<dbReference type="RefSeq" id="WP_331388027.1">
    <property type="nucleotide sequence ID" value="NZ_JAZKKV010000001.1"/>
</dbReference>
<name>A0AB35X451_9ENTR</name>
<gene>
    <name evidence="1" type="ORF">V4836_07650</name>
</gene>
<keyword evidence="2" id="KW-1185">Reference proteome</keyword>
<evidence type="ECO:0000313" key="2">
    <source>
        <dbReference type="Proteomes" id="UP001331691"/>
    </source>
</evidence>
<accession>A0AB35X451</accession>
<comment type="caution">
    <text evidence="1">The sequence shown here is derived from an EMBL/GenBank/DDBJ whole genome shotgun (WGS) entry which is preliminary data.</text>
</comment>
<proteinExistence type="predicted"/>
<organism evidence="1 2">
    <name type="scientific">Kluyvera ascorbata</name>
    <dbReference type="NCBI Taxonomy" id="51288"/>
    <lineage>
        <taxon>Bacteria</taxon>
        <taxon>Pseudomonadati</taxon>
        <taxon>Pseudomonadota</taxon>
        <taxon>Gammaproteobacteria</taxon>
        <taxon>Enterobacterales</taxon>
        <taxon>Enterobacteriaceae</taxon>
        <taxon>Kluyvera</taxon>
    </lineage>
</organism>
<dbReference type="AlphaFoldDB" id="A0AB35X451"/>
<dbReference type="EMBL" id="JAZKKV010000001">
    <property type="protein sequence ID" value="MEE9654030.1"/>
    <property type="molecule type" value="Genomic_DNA"/>
</dbReference>